<evidence type="ECO:0000259" key="7">
    <source>
        <dbReference type="PROSITE" id="PS50887"/>
    </source>
</evidence>
<dbReference type="SUPFAM" id="SSF55073">
    <property type="entry name" value="Nucleotide cyclase"/>
    <property type="match status" value="1"/>
</dbReference>
<feature type="domain" description="GGDEF" evidence="7">
    <location>
        <begin position="206"/>
        <end position="343"/>
    </location>
</feature>
<sequence length="343" mass="38535">MDDIPDQLLLNTDIDSVIVLLVDDQPMIDEAVRRNLAGESDIELHYCADAMQAVIEAEKIKPTVILQDLVMPGFDGFSLIKDYKVNRCTRNIPVIALSTKEDPATKSRAFEAGYSDYIVKLPDPIELAARLRYHSRSFNATTQLDRAYRALRVSQQQLLDTNLFLQRANNKLQRLINSDGLTGLSNRRHFDEFLEAEWRRVSSEHLEISLMMIDVDFFKLFNDSFGHLAGDEALRCVASAMRETITNENYLSARYGGEEFAAILPGTSSHETKVIAEKLRENVELLNIPHNSPHPDSVVTVSIGLATFAPTSLESSKLLIEFADKGLYLAKGSGRNQVAIYRE</sequence>
<dbReference type="NCBIfam" id="TIGR00254">
    <property type="entry name" value="GGDEF"/>
    <property type="match status" value="1"/>
</dbReference>
<dbReference type="InterPro" id="IPR011006">
    <property type="entry name" value="CheY-like_superfamily"/>
</dbReference>
<dbReference type="OrthoDB" id="9812260at2"/>
<dbReference type="EC" id="2.7.7.65" evidence="3"/>
<keyword evidence="5" id="KW-0597">Phosphoprotein</keyword>
<organism evidence="8 9">
    <name type="scientific">Pseudomonas kribbensis</name>
    <dbReference type="NCBI Taxonomy" id="1628086"/>
    <lineage>
        <taxon>Bacteria</taxon>
        <taxon>Pseudomonadati</taxon>
        <taxon>Pseudomonadota</taxon>
        <taxon>Gammaproteobacteria</taxon>
        <taxon>Pseudomonadales</taxon>
        <taxon>Pseudomonadaceae</taxon>
        <taxon>Pseudomonas</taxon>
    </lineage>
</organism>
<comment type="subcellular location">
    <subcellularLocation>
        <location evidence="2">Cell inner membrane</location>
    </subcellularLocation>
</comment>
<dbReference type="SMART" id="SM00448">
    <property type="entry name" value="REC"/>
    <property type="match status" value="1"/>
</dbReference>
<dbReference type="InterPro" id="IPR000160">
    <property type="entry name" value="GGDEF_dom"/>
</dbReference>
<gene>
    <name evidence="8" type="ORF">E4J90_14800</name>
</gene>
<reference evidence="8 9" key="1">
    <citation type="submission" date="2019-03" db="EMBL/GenBank/DDBJ databases">
        <title>Draft genome sequence of humic substances-degrading Pseudomonas kribbensis CHA-19 from forest soil.</title>
        <authorList>
            <person name="Kim D."/>
        </authorList>
    </citation>
    <scope>NUCLEOTIDE SEQUENCE [LARGE SCALE GENOMIC DNA]</scope>
    <source>
        <strain evidence="8 9">CHA-19</strain>
    </source>
</reference>
<dbReference type="RefSeq" id="WP_134826940.1">
    <property type="nucleotide sequence ID" value="NZ_SPDQ01000015.1"/>
</dbReference>
<dbReference type="SUPFAM" id="SSF52172">
    <property type="entry name" value="CheY-like"/>
    <property type="match status" value="1"/>
</dbReference>
<feature type="modified residue" description="4-aspartylphosphate" evidence="5">
    <location>
        <position position="68"/>
    </location>
</feature>
<dbReference type="CDD" id="cd01949">
    <property type="entry name" value="GGDEF"/>
    <property type="match status" value="1"/>
</dbReference>
<dbReference type="Pfam" id="PF00072">
    <property type="entry name" value="Response_reg"/>
    <property type="match status" value="1"/>
</dbReference>
<evidence type="ECO:0000256" key="2">
    <source>
        <dbReference type="ARBA" id="ARBA00004533"/>
    </source>
</evidence>
<comment type="cofactor">
    <cofactor evidence="1">
        <name>Mg(2+)</name>
        <dbReference type="ChEBI" id="CHEBI:18420"/>
    </cofactor>
</comment>
<evidence type="ECO:0000259" key="6">
    <source>
        <dbReference type="PROSITE" id="PS50110"/>
    </source>
</evidence>
<dbReference type="GO" id="GO:0043709">
    <property type="term" value="P:cell adhesion involved in single-species biofilm formation"/>
    <property type="evidence" value="ECO:0007669"/>
    <property type="project" value="TreeGrafter"/>
</dbReference>
<dbReference type="GO" id="GO:0000160">
    <property type="term" value="P:phosphorelay signal transduction system"/>
    <property type="evidence" value="ECO:0007669"/>
    <property type="project" value="InterPro"/>
</dbReference>
<dbReference type="PANTHER" id="PTHR45138">
    <property type="entry name" value="REGULATORY COMPONENTS OF SENSORY TRANSDUCTION SYSTEM"/>
    <property type="match status" value="1"/>
</dbReference>
<comment type="caution">
    <text evidence="8">The sequence shown here is derived from an EMBL/GenBank/DDBJ whole genome shotgun (WGS) entry which is preliminary data.</text>
</comment>
<dbReference type="PROSITE" id="PS50887">
    <property type="entry name" value="GGDEF"/>
    <property type="match status" value="1"/>
</dbReference>
<dbReference type="EMBL" id="SPDQ01000015">
    <property type="protein sequence ID" value="TFH79942.1"/>
    <property type="molecule type" value="Genomic_DNA"/>
</dbReference>
<accession>A0A4Y8VGB0</accession>
<dbReference type="InterPro" id="IPR043128">
    <property type="entry name" value="Rev_trsase/Diguanyl_cyclase"/>
</dbReference>
<dbReference type="GO" id="GO:0052621">
    <property type="term" value="F:diguanylate cyclase activity"/>
    <property type="evidence" value="ECO:0007669"/>
    <property type="project" value="UniProtKB-EC"/>
</dbReference>
<dbReference type="GO" id="GO:0005886">
    <property type="term" value="C:plasma membrane"/>
    <property type="evidence" value="ECO:0007669"/>
    <property type="project" value="UniProtKB-SubCell"/>
</dbReference>
<evidence type="ECO:0000256" key="3">
    <source>
        <dbReference type="ARBA" id="ARBA00012528"/>
    </source>
</evidence>
<dbReference type="SMART" id="SM00267">
    <property type="entry name" value="GGDEF"/>
    <property type="match status" value="1"/>
</dbReference>
<evidence type="ECO:0000256" key="4">
    <source>
        <dbReference type="ARBA" id="ARBA00034247"/>
    </source>
</evidence>
<proteinExistence type="predicted"/>
<name>A0A4Y8VGB0_9PSED</name>
<dbReference type="Gene3D" id="3.30.70.270">
    <property type="match status" value="1"/>
</dbReference>
<evidence type="ECO:0000313" key="8">
    <source>
        <dbReference type="EMBL" id="TFH79942.1"/>
    </source>
</evidence>
<evidence type="ECO:0000256" key="1">
    <source>
        <dbReference type="ARBA" id="ARBA00001946"/>
    </source>
</evidence>
<dbReference type="InterPro" id="IPR050469">
    <property type="entry name" value="Diguanylate_Cyclase"/>
</dbReference>
<feature type="domain" description="Response regulatory" evidence="6">
    <location>
        <begin position="18"/>
        <end position="135"/>
    </location>
</feature>
<dbReference type="InterPro" id="IPR001789">
    <property type="entry name" value="Sig_transdc_resp-reg_receiver"/>
</dbReference>
<comment type="catalytic activity">
    <reaction evidence="4">
        <text>2 GTP = 3',3'-c-di-GMP + 2 diphosphate</text>
        <dbReference type="Rhea" id="RHEA:24898"/>
        <dbReference type="ChEBI" id="CHEBI:33019"/>
        <dbReference type="ChEBI" id="CHEBI:37565"/>
        <dbReference type="ChEBI" id="CHEBI:58805"/>
        <dbReference type="EC" id="2.7.7.65"/>
    </reaction>
</comment>
<dbReference type="AlphaFoldDB" id="A0A4Y8VGB0"/>
<dbReference type="Pfam" id="PF00990">
    <property type="entry name" value="GGDEF"/>
    <property type="match status" value="1"/>
</dbReference>
<dbReference type="Proteomes" id="UP000297555">
    <property type="component" value="Unassembled WGS sequence"/>
</dbReference>
<dbReference type="Gene3D" id="3.40.50.2300">
    <property type="match status" value="1"/>
</dbReference>
<dbReference type="InterPro" id="IPR029787">
    <property type="entry name" value="Nucleotide_cyclase"/>
</dbReference>
<evidence type="ECO:0000256" key="5">
    <source>
        <dbReference type="PROSITE-ProRule" id="PRU00169"/>
    </source>
</evidence>
<dbReference type="PROSITE" id="PS50110">
    <property type="entry name" value="RESPONSE_REGULATORY"/>
    <property type="match status" value="1"/>
</dbReference>
<dbReference type="GO" id="GO:1902201">
    <property type="term" value="P:negative regulation of bacterial-type flagellum-dependent cell motility"/>
    <property type="evidence" value="ECO:0007669"/>
    <property type="project" value="TreeGrafter"/>
</dbReference>
<dbReference type="FunFam" id="3.30.70.270:FF:000001">
    <property type="entry name" value="Diguanylate cyclase domain protein"/>
    <property type="match status" value="1"/>
</dbReference>
<dbReference type="PANTHER" id="PTHR45138:SF9">
    <property type="entry name" value="DIGUANYLATE CYCLASE DGCM-RELATED"/>
    <property type="match status" value="1"/>
</dbReference>
<evidence type="ECO:0000313" key="9">
    <source>
        <dbReference type="Proteomes" id="UP000297555"/>
    </source>
</evidence>
<protein>
    <recommendedName>
        <fullName evidence="3">diguanylate cyclase</fullName>
        <ecNumber evidence="3">2.7.7.65</ecNumber>
    </recommendedName>
</protein>